<dbReference type="Proteomes" id="UP000256970">
    <property type="component" value="Unassembled WGS sequence"/>
</dbReference>
<evidence type="ECO:0000256" key="4">
    <source>
        <dbReference type="ARBA" id="ARBA00035656"/>
    </source>
</evidence>
<dbReference type="AlphaFoldDB" id="A0A383VQ27"/>
<feature type="region of interest" description="Disordered" evidence="6">
    <location>
        <begin position="306"/>
        <end position="325"/>
    </location>
</feature>
<feature type="compositionally biased region" description="Basic and acidic residues" evidence="6">
    <location>
        <begin position="316"/>
        <end position="325"/>
    </location>
</feature>
<feature type="compositionally biased region" description="Low complexity" evidence="6">
    <location>
        <begin position="215"/>
        <end position="237"/>
    </location>
</feature>
<name>A0A383VQ27_TETOB</name>
<gene>
    <name evidence="7" type="ORF">BQ4739_LOCUS7429</name>
</gene>
<evidence type="ECO:0000256" key="6">
    <source>
        <dbReference type="SAM" id="MobiDB-lite"/>
    </source>
</evidence>
<feature type="compositionally biased region" description="Basic and acidic residues" evidence="6">
    <location>
        <begin position="19"/>
        <end position="28"/>
    </location>
</feature>
<proteinExistence type="inferred from homology"/>
<feature type="region of interest" description="Disordered" evidence="6">
    <location>
        <begin position="91"/>
        <end position="143"/>
    </location>
</feature>
<dbReference type="PANTHER" id="PTHR31144">
    <property type="entry name" value="UPF0602 PROTEIN C4ORF47"/>
    <property type="match status" value="1"/>
</dbReference>
<evidence type="ECO:0000256" key="2">
    <source>
        <dbReference type="ARBA" id="ARBA00022490"/>
    </source>
</evidence>
<dbReference type="PANTHER" id="PTHR31144:SF1">
    <property type="entry name" value="UPF0602 PROTEIN C4ORF47"/>
    <property type="match status" value="1"/>
</dbReference>
<evidence type="ECO:0000256" key="3">
    <source>
        <dbReference type="ARBA" id="ARBA00023212"/>
    </source>
</evidence>
<comment type="similarity">
    <text evidence="4">Belongs to the CFAP96 family.</text>
</comment>
<keyword evidence="2" id="KW-0963">Cytoplasm</keyword>
<evidence type="ECO:0000256" key="5">
    <source>
        <dbReference type="ARBA" id="ARBA00035693"/>
    </source>
</evidence>
<organism evidence="7 8">
    <name type="scientific">Tetradesmus obliquus</name>
    <name type="common">Green alga</name>
    <name type="synonym">Acutodesmus obliquus</name>
    <dbReference type="NCBI Taxonomy" id="3088"/>
    <lineage>
        <taxon>Eukaryota</taxon>
        <taxon>Viridiplantae</taxon>
        <taxon>Chlorophyta</taxon>
        <taxon>core chlorophytes</taxon>
        <taxon>Chlorophyceae</taxon>
        <taxon>CS clade</taxon>
        <taxon>Sphaeropleales</taxon>
        <taxon>Scenedesmaceae</taxon>
        <taxon>Tetradesmus</taxon>
    </lineage>
</organism>
<sequence length="325" mass="35325">MSDLFGTFSEPGSLSTGDPYKKQQDKTGRFGGKQFSTAPPKSGKAPDAYIDKQFRSLALGDRYQDAWILEKRLSRIPGKPVSEKPFYRTVGSNSSITCGPGSNDGVLSKEMPYDTDGSAAALRSNPPRRPADKLRNIYTSAPKKGGYGMPWRDMSLGEPPKYYMDVYDGGRERVKELRATGKPVSGRPFVSSASPTRPFTPDTKLYSCLSPPPGRSSSSSGAAGSSSSNGRARASSAPRERQRPQSGPWRPSSPLKQGAAFCVISHVGRNYVPDPVKQAKYHAKEHAAVKPFRPVSGSKARLSMWSPNPYTTDPRPAPDIDFTIK</sequence>
<comment type="subcellular location">
    <subcellularLocation>
        <location evidence="1">Cytoplasm</location>
        <location evidence="1">Cytoskeleton</location>
        <location evidence="1">Microtubule organizing center</location>
        <location evidence="1">Centrosome</location>
    </subcellularLocation>
</comment>
<accession>A0A383VQ27</accession>
<dbReference type="STRING" id="3088.A0A383VQ27"/>
<protein>
    <recommendedName>
        <fullName evidence="5">Cilia-and flagella-associated protein 96</fullName>
    </recommendedName>
</protein>
<dbReference type="Pfam" id="PF15239">
    <property type="entry name" value="CFAP96-like"/>
    <property type="match status" value="1"/>
</dbReference>
<evidence type="ECO:0000313" key="8">
    <source>
        <dbReference type="Proteomes" id="UP000256970"/>
    </source>
</evidence>
<keyword evidence="8" id="KW-1185">Reference proteome</keyword>
<dbReference type="InterPro" id="IPR029358">
    <property type="entry name" value="CFAP96"/>
</dbReference>
<reference evidence="7 8" key="1">
    <citation type="submission" date="2016-10" db="EMBL/GenBank/DDBJ databases">
        <authorList>
            <person name="Cai Z."/>
        </authorList>
    </citation>
    <scope>NUCLEOTIDE SEQUENCE [LARGE SCALE GENOMIC DNA]</scope>
</reference>
<keyword evidence="3" id="KW-0206">Cytoskeleton</keyword>
<feature type="region of interest" description="Disordered" evidence="6">
    <location>
        <begin position="178"/>
        <end position="255"/>
    </location>
</feature>
<feature type="region of interest" description="Disordered" evidence="6">
    <location>
        <begin position="1"/>
        <end position="48"/>
    </location>
</feature>
<dbReference type="GO" id="GO:0005881">
    <property type="term" value="C:cytoplasmic microtubule"/>
    <property type="evidence" value="ECO:0007669"/>
    <property type="project" value="TreeGrafter"/>
</dbReference>
<evidence type="ECO:0000313" key="7">
    <source>
        <dbReference type="EMBL" id="SZX67003.1"/>
    </source>
</evidence>
<evidence type="ECO:0000256" key="1">
    <source>
        <dbReference type="ARBA" id="ARBA00004300"/>
    </source>
</evidence>
<dbReference type="EMBL" id="FNXT01000767">
    <property type="protein sequence ID" value="SZX67003.1"/>
    <property type="molecule type" value="Genomic_DNA"/>
</dbReference>